<reference evidence="2" key="2">
    <citation type="submission" date="2014-07" db="EMBL/GenBank/DDBJ databases">
        <title>Genome sequence of Mangrovimonas yunxiaonensis.</title>
        <authorList>
            <person name="Li Y."/>
            <person name="Zheng T."/>
        </authorList>
    </citation>
    <scope>NUCLEOTIDE SEQUENCE [LARGE SCALE GENOMIC DNA]</scope>
    <source>
        <strain evidence="2">LY01</strain>
    </source>
</reference>
<keyword evidence="2" id="KW-1185">Reference proteome</keyword>
<dbReference type="RefSeq" id="WP_036119338.1">
    <property type="nucleotide sequence ID" value="NZ_BMET01000005.1"/>
</dbReference>
<dbReference type="PANTHER" id="PTHR43428:SF1">
    <property type="entry name" value="ARSENATE REDUCTASE"/>
    <property type="match status" value="1"/>
</dbReference>
<name>A0A084TMS3_9FLAO</name>
<dbReference type="STRING" id="1197477.IA57_03875"/>
<sequence length="203" mass="22576">MFSALASAIEGLKDVPVSKERQQTLQPLTAFIQDKITHNQDVNINFICTHNSRRSHLSQIWAQALASYFKVPNVACYSGGTQVTAIYPMVIKTLKNSGFDIQQLSEGSNPVYAIKYAQNKPPIMGFSKIMDHAFNPASNFAAVMTCSQADAGCPFVPGAECRLPMTYDDPKAFDGTPLQEEKYQERSLQIAAEMYHVFSQIKR</sequence>
<dbReference type="eggNOG" id="COG0394">
    <property type="taxonomic scope" value="Bacteria"/>
</dbReference>
<accession>A0A084TMS3</accession>
<organism evidence="1 2">
    <name type="scientific">Mangrovimonas yunxiaonensis</name>
    <dbReference type="NCBI Taxonomy" id="1197477"/>
    <lineage>
        <taxon>Bacteria</taxon>
        <taxon>Pseudomonadati</taxon>
        <taxon>Bacteroidota</taxon>
        <taxon>Flavobacteriia</taxon>
        <taxon>Flavobacteriales</taxon>
        <taxon>Flavobacteriaceae</taxon>
        <taxon>Mangrovimonas</taxon>
    </lineage>
</organism>
<reference evidence="1 2" key="1">
    <citation type="journal article" date="2014" name="Genome Announc.">
        <title>Draft Genome Sequence of the Algicidal Bacterium Mangrovimonas yunxiaonensis Strain LY01.</title>
        <authorList>
            <person name="Li Y."/>
            <person name="Zhu H."/>
            <person name="Li C."/>
            <person name="Zhang H."/>
            <person name="Chen Z."/>
            <person name="Zheng W."/>
            <person name="Xu H."/>
            <person name="Zheng T."/>
        </authorList>
    </citation>
    <scope>NUCLEOTIDE SEQUENCE [LARGE SCALE GENOMIC DNA]</scope>
    <source>
        <strain evidence="1 2">LY01</strain>
    </source>
</reference>
<dbReference type="EMBL" id="JPFK01000003">
    <property type="protein sequence ID" value="KFB02009.1"/>
    <property type="molecule type" value="Genomic_DNA"/>
</dbReference>
<dbReference type="OrthoDB" id="9793058at2"/>
<protein>
    <submittedName>
        <fullName evidence="1">Protein tyrosine phosphatase</fullName>
    </submittedName>
</protein>
<evidence type="ECO:0000313" key="2">
    <source>
        <dbReference type="Proteomes" id="UP000028521"/>
    </source>
</evidence>
<comment type="caution">
    <text evidence="1">The sequence shown here is derived from an EMBL/GenBank/DDBJ whole genome shotgun (WGS) entry which is preliminary data.</text>
</comment>
<gene>
    <name evidence="1" type="ORF">IA57_03875</name>
</gene>
<dbReference type="Proteomes" id="UP000028521">
    <property type="component" value="Unassembled WGS sequence"/>
</dbReference>
<dbReference type="PANTHER" id="PTHR43428">
    <property type="entry name" value="ARSENATE REDUCTASE"/>
    <property type="match status" value="1"/>
</dbReference>
<dbReference type="Gene3D" id="3.40.50.2300">
    <property type="match status" value="1"/>
</dbReference>
<dbReference type="SUPFAM" id="SSF52788">
    <property type="entry name" value="Phosphotyrosine protein phosphatases I"/>
    <property type="match status" value="1"/>
</dbReference>
<proteinExistence type="predicted"/>
<dbReference type="AlphaFoldDB" id="A0A084TMS3"/>
<dbReference type="InterPro" id="IPR036196">
    <property type="entry name" value="Ptyr_pPase_sf"/>
</dbReference>
<evidence type="ECO:0000313" key="1">
    <source>
        <dbReference type="EMBL" id="KFB02009.1"/>
    </source>
</evidence>